<evidence type="ECO:0000313" key="3">
    <source>
        <dbReference type="Proteomes" id="UP000195880"/>
    </source>
</evidence>
<evidence type="ECO:0000256" key="1">
    <source>
        <dbReference type="SAM" id="Phobius"/>
    </source>
</evidence>
<proteinExistence type="predicted"/>
<name>A0A1Z1WLR5_9ACTN</name>
<keyword evidence="1" id="KW-1133">Transmembrane helix</keyword>
<feature type="transmembrane region" description="Helical" evidence="1">
    <location>
        <begin position="60"/>
        <end position="80"/>
    </location>
</feature>
<dbReference type="RefSeq" id="WP_237307549.1">
    <property type="nucleotide sequence ID" value="NZ_CP021748.1"/>
</dbReference>
<organism evidence="2 3">
    <name type="scientific">Streptomyces alboflavus</name>
    <dbReference type="NCBI Taxonomy" id="67267"/>
    <lineage>
        <taxon>Bacteria</taxon>
        <taxon>Bacillati</taxon>
        <taxon>Actinomycetota</taxon>
        <taxon>Actinomycetes</taxon>
        <taxon>Kitasatosporales</taxon>
        <taxon>Streptomycetaceae</taxon>
        <taxon>Streptomyces</taxon>
    </lineage>
</organism>
<dbReference type="Proteomes" id="UP000195880">
    <property type="component" value="Chromosome"/>
</dbReference>
<dbReference type="STRING" id="67267.GCA_000716675_03188"/>
<keyword evidence="1" id="KW-0812">Transmembrane</keyword>
<protein>
    <submittedName>
        <fullName evidence="2">Uncharacterized protein</fullName>
    </submittedName>
</protein>
<accession>A0A1Z1WLR5</accession>
<dbReference type="AlphaFoldDB" id="A0A1Z1WLR5"/>
<keyword evidence="3" id="KW-1185">Reference proteome</keyword>
<gene>
    <name evidence="2" type="ORF">SMD44_06811</name>
</gene>
<dbReference type="EMBL" id="CP021748">
    <property type="protein sequence ID" value="ARX87330.1"/>
    <property type="molecule type" value="Genomic_DNA"/>
</dbReference>
<sequence length="208" mass="22828">MIFRPPAWVKHRAYIEHVEYADAPRHHFRGTPMPDPNQPARRGRWERYKVTGPFSPQDLAGLWGAIAGVVLLAVLLGWALDMKGGVVIVAAIPFISSWFDSKRVLFQFDAAGVRVGHVLLPWNDVTQFVVATPPDSEHALIGARLRDGARLPAGAEVPPAHPAMPAPMYVAVQRQKLDLAKMVAKSRKYAPGHIQIVVAEPSGERVAS</sequence>
<reference evidence="2 3" key="1">
    <citation type="submission" date="2017-05" db="EMBL/GenBank/DDBJ databases">
        <title>Streptomyces alboflavus Genome sequencing and assembly.</title>
        <authorList>
            <person name="Wang Y."/>
            <person name="Du B."/>
            <person name="Ding Y."/>
            <person name="Liu H."/>
            <person name="Hou Q."/>
            <person name="Liu K."/>
            <person name="Wang C."/>
            <person name="Yao L."/>
        </authorList>
    </citation>
    <scope>NUCLEOTIDE SEQUENCE [LARGE SCALE GENOMIC DNA]</scope>
    <source>
        <strain evidence="2 3">MDJK44</strain>
    </source>
</reference>
<dbReference type="KEGG" id="salf:SMD44_06811"/>
<evidence type="ECO:0000313" key="2">
    <source>
        <dbReference type="EMBL" id="ARX87330.1"/>
    </source>
</evidence>
<keyword evidence="1" id="KW-0472">Membrane</keyword>
<dbReference type="eggNOG" id="ENOG5031HBD">
    <property type="taxonomic scope" value="Bacteria"/>
</dbReference>